<reference evidence="3" key="1">
    <citation type="journal article" date="2014" name="Int. J. Syst. Evol. Microbiol.">
        <title>Complete genome sequence of Corynebacterium casei LMG S-19264T (=DSM 44701T), isolated from a smear-ripened cheese.</title>
        <authorList>
            <consortium name="US DOE Joint Genome Institute (JGI-PGF)"/>
            <person name="Walter F."/>
            <person name="Albersmeier A."/>
            <person name="Kalinowski J."/>
            <person name="Ruckert C."/>
        </authorList>
    </citation>
    <scope>NUCLEOTIDE SEQUENCE</scope>
    <source>
        <strain evidence="3">CGMCC 1.12181</strain>
    </source>
</reference>
<reference evidence="3" key="2">
    <citation type="submission" date="2020-09" db="EMBL/GenBank/DDBJ databases">
        <authorList>
            <person name="Sun Q."/>
            <person name="Zhou Y."/>
        </authorList>
    </citation>
    <scope>NUCLEOTIDE SEQUENCE</scope>
    <source>
        <strain evidence="3">CGMCC 1.12181</strain>
    </source>
</reference>
<name>A0A917FL62_9GAMM</name>
<dbReference type="AlphaFoldDB" id="A0A917FL62"/>
<evidence type="ECO:0000313" key="4">
    <source>
        <dbReference type="Proteomes" id="UP000605253"/>
    </source>
</evidence>
<proteinExistence type="predicted"/>
<dbReference type="InterPro" id="IPR006680">
    <property type="entry name" value="Amidohydro-rel"/>
</dbReference>
<protein>
    <recommendedName>
        <fullName evidence="2">Amidohydrolase-related domain-containing protein</fullName>
    </recommendedName>
</protein>
<dbReference type="GO" id="GO:0016810">
    <property type="term" value="F:hydrolase activity, acting on carbon-nitrogen (but not peptide) bonds"/>
    <property type="evidence" value="ECO:0007669"/>
    <property type="project" value="InterPro"/>
</dbReference>
<dbReference type="SUPFAM" id="SSF51556">
    <property type="entry name" value="Metallo-dependent hydrolases"/>
    <property type="match status" value="1"/>
</dbReference>
<sequence>MKKYVIILCLWVSTSLTAASDISLIRAKAYLDVNTGQLIAPAELLIEDGVIKSINPAEQPGNAHIINLKEQILLPGLMDMHTHLDLDYVGNFDAIITQEPATKGALRGAKNAELTLMAGFTTVRNVGALHVTDELIGASLAQAVEAGWIKGPRIIPAGHMITILGGHGDVTQGLVPSL</sequence>
<dbReference type="SUPFAM" id="SSF51338">
    <property type="entry name" value="Composite domain of metallo-dependent hydrolases"/>
    <property type="match status" value="1"/>
</dbReference>
<keyword evidence="4" id="KW-1185">Reference proteome</keyword>
<accession>A0A917FL62</accession>
<dbReference type="InterPro" id="IPR051781">
    <property type="entry name" value="Metallo-dep_Hydrolase"/>
</dbReference>
<feature type="domain" description="Amidohydrolase-related" evidence="2">
    <location>
        <begin position="72"/>
        <end position="162"/>
    </location>
</feature>
<feature type="signal peptide" evidence="1">
    <location>
        <begin position="1"/>
        <end position="18"/>
    </location>
</feature>
<dbReference type="PANTHER" id="PTHR43135">
    <property type="entry name" value="ALPHA-D-RIBOSE 1-METHYLPHOSPHONATE 5-TRIPHOSPHATE DIPHOSPHATASE"/>
    <property type="match status" value="1"/>
</dbReference>
<dbReference type="Proteomes" id="UP000605253">
    <property type="component" value="Unassembled WGS sequence"/>
</dbReference>
<dbReference type="Pfam" id="PF01979">
    <property type="entry name" value="Amidohydro_1"/>
    <property type="match status" value="1"/>
</dbReference>
<dbReference type="PANTHER" id="PTHR43135:SF3">
    <property type="entry name" value="ALPHA-D-RIBOSE 1-METHYLPHOSPHONATE 5-TRIPHOSPHATE DIPHOSPHATASE"/>
    <property type="match status" value="1"/>
</dbReference>
<dbReference type="InterPro" id="IPR011059">
    <property type="entry name" value="Metal-dep_hydrolase_composite"/>
</dbReference>
<dbReference type="InterPro" id="IPR032466">
    <property type="entry name" value="Metal_Hydrolase"/>
</dbReference>
<comment type="caution">
    <text evidence="3">The sequence shown here is derived from an EMBL/GenBank/DDBJ whole genome shotgun (WGS) entry which is preliminary data.</text>
</comment>
<evidence type="ECO:0000313" key="3">
    <source>
        <dbReference type="EMBL" id="GGF91757.1"/>
    </source>
</evidence>
<gene>
    <name evidence="3" type="ORF">GCM10011365_11230</name>
</gene>
<organism evidence="3 4">
    <name type="scientific">Marinicella pacifica</name>
    <dbReference type="NCBI Taxonomy" id="1171543"/>
    <lineage>
        <taxon>Bacteria</taxon>
        <taxon>Pseudomonadati</taxon>
        <taxon>Pseudomonadota</taxon>
        <taxon>Gammaproteobacteria</taxon>
        <taxon>Lysobacterales</taxon>
        <taxon>Marinicellaceae</taxon>
        <taxon>Marinicella</taxon>
    </lineage>
</organism>
<feature type="chain" id="PRO_5037318360" description="Amidohydrolase-related domain-containing protein" evidence="1">
    <location>
        <begin position="19"/>
        <end position="178"/>
    </location>
</feature>
<evidence type="ECO:0000259" key="2">
    <source>
        <dbReference type="Pfam" id="PF01979"/>
    </source>
</evidence>
<evidence type="ECO:0000256" key="1">
    <source>
        <dbReference type="SAM" id="SignalP"/>
    </source>
</evidence>
<dbReference type="EMBL" id="BMEO01000003">
    <property type="protein sequence ID" value="GGF91757.1"/>
    <property type="molecule type" value="Genomic_DNA"/>
</dbReference>
<keyword evidence="1" id="KW-0732">Signal</keyword>
<dbReference type="Gene3D" id="3.20.20.140">
    <property type="entry name" value="Metal-dependent hydrolases"/>
    <property type="match status" value="1"/>
</dbReference>